<protein>
    <recommendedName>
        <fullName evidence="1">eIF3h C-terminal domain-containing protein</fullName>
    </recommendedName>
</protein>
<evidence type="ECO:0000313" key="2">
    <source>
        <dbReference type="EMBL" id="RUP46729.1"/>
    </source>
</evidence>
<feature type="domain" description="eIF3h C-terminal" evidence="1">
    <location>
        <begin position="76"/>
        <end position="117"/>
    </location>
</feature>
<accession>A0A433D7A9</accession>
<dbReference type="InterPro" id="IPR045810">
    <property type="entry name" value="eIF3h_C"/>
</dbReference>
<dbReference type="AlphaFoldDB" id="A0A433D7A9"/>
<feature type="non-terminal residue" evidence="2">
    <location>
        <position position="1"/>
    </location>
</feature>
<comment type="caution">
    <text evidence="2">The sequence shown here is derived from an EMBL/GenBank/DDBJ whole genome shotgun (WGS) entry which is preliminary data.</text>
</comment>
<feature type="domain" description="eIF3h C-terminal" evidence="1">
    <location>
        <begin position="138"/>
        <end position="269"/>
    </location>
</feature>
<name>A0A433D7A9_9FUNG</name>
<dbReference type="Pfam" id="PF19445">
    <property type="entry name" value="eIF3h_C"/>
    <property type="match status" value="2"/>
</dbReference>
<dbReference type="Proteomes" id="UP000268093">
    <property type="component" value="Unassembled WGS sequence"/>
</dbReference>
<dbReference type="EMBL" id="RBNI01005409">
    <property type="protein sequence ID" value="RUP46729.1"/>
    <property type="molecule type" value="Genomic_DNA"/>
</dbReference>
<proteinExistence type="predicted"/>
<evidence type="ECO:0000313" key="3">
    <source>
        <dbReference type="Proteomes" id="UP000268093"/>
    </source>
</evidence>
<gene>
    <name evidence="2" type="ORF">BC936DRAFT_146588</name>
</gene>
<evidence type="ECO:0000259" key="1">
    <source>
        <dbReference type="Pfam" id="PF19445"/>
    </source>
</evidence>
<sequence length="269" mass="30468">YHFVGSFDAGNEGHSVCETLFKEVVDKNCDLFRERVGKDCVLCHGVVFLENGTCRSGVATYTFVSKPKLTNYLIPSSHSLVKSKLSFSTIFEELPIVVHNSHLVTALLHELDMPLADPAKLHSLTSFNDAAVSIRLAEENSPLTPNFEVLDLELDPFMEKNLEDLLDCTEAQHQEQNNYMYWQRSVAREQAKVQQFLVKRKAENAHRISQGQLPLLEEEAAAQMFKMPPEPSRLESMLLNAQMHNYCKQLNQFAGPSLGRLFAVQELQK</sequence>
<dbReference type="OrthoDB" id="10265695at2759"/>
<reference evidence="2 3" key="1">
    <citation type="journal article" date="2018" name="New Phytol.">
        <title>Phylogenomics of Endogonaceae and evolution of mycorrhizas within Mucoromycota.</title>
        <authorList>
            <person name="Chang Y."/>
            <person name="Desiro A."/>
            <person name="Na H."/>
            <person name="Sandor L."/>
            <person name="Lipzen A."/>
            <person name="Clum A."/>
            <person name="Barry K."/>
            <person name="Grigoriev I.V."/>
            <person name="Martin F.M."/>
            <person name="Stajich J.E."/>
            <person name="Smith M.E."/>
            <person name="Bonito G."/>
            <person name="Spatafora J.W."/>
        </authorList>
    </citation>
    <scope>NUCLEOTIDE SEQUENCE [LARGE SCALE GENOMIC DNA]</scope>
    <source>
        <strain evidence="2 3">GMNB39</strain>
    </source>
</reference>
<keyword evidence="3" id="KW-1185">Reference proteome</keyword>
<organism evidence="2 3">
    <name type="scientific">Jimgerdemannia flammicorona</name>
    <dbReference type="NCBI Taxonomy" id="994334"/>
    <lineage>
        <taxon>Eukaryota</taxon>
        <taxon>Fungi</taxon>
        <taxon>Fungi incertae sedis</taxon>
        <taxon>Mucoromycota</taxon>
        <taxon>Mucoromycotina</taxon>
        <taxon>Endogonomycetes</taxon>
        <taxon>Endogonales</taxon>
        <taxon>Endogonaceae</taxon>
        <taxon>Jimgerdemannia</taxon>
    </lineage>
</organism>